<dbReference type="SUPFAM" id="SSF64518">
    <property type="entry name" value="Phase 1 flagellin"/>
    <property type="match status" value="1"/>
</dbReference>
<dbReference type="AlphaFoldDB" id="A0A255YWL8"/>
<proteinExistence type="inferred from homology"/>
<comment type="similarity">
    <text evidence="2">Belongs to the bacterial flagellin family.</text>
</comment>
<dbReference type="InterPro" id="IPR001029">
    <property type="entry name" value="Flagellin_N"/>
</dbReference>
<evidence type="ECO:0000313" key="6">
    <source>
        <dbReference type="Proteomes" id="UP000216998"/>
    </source>
</evidence>
<reference evidence="5 6" key="1">
    <citation type="submission" date="2017-07" db="EMBL/GenBank/DDBJ databases">
        <title>Niveispirillum cyanobacteriorum sp. nov., isolated from cyanobacterial aggregates in a eutrophic lake.</title>
        <authorList>
            <person name="Cai H."/>
        </authorList>
    </citation>
    <scope>NUCLEOTIDE SEQUENCE [LARGE SCALE GENOMIC DNA]</scope>
    <source>
        <strain evidence="6">TH1-14</strain>
    </source>
</reference>
<evidence type="ECO:0000256" key="1">
    <source>
        <dbReference type="ARBA" id="ARBA00004365"/>
    </source>
</evidence>
<keyword evidence="6" id="KW-1185">Reference proteome</keyword>
<dbReference type="Proteomes" id="UP000216998">
    <property type="component" value="Unassembled WGS sequence"/>
</dbReference>
<feature type="domain" description="Flagellin N-terminal" evidence="4">
    <location>
        <begin position="14"/>
        <end position="145"/>
    </location>
</feature>
<evidence type="ECO:0000313" key="5">
    <source>
        <dbReference type="EMBL" id="OYQ33602.1"/>
    </source>
</evidence>
<protein>
    <recommendedName>
        <fullName evidence="4">Flagellin N-terminal domain-containing protein</fullName>
    </recommendedName>
</protein>
<dbReference type="Pfam" id="PF00669">
    <property type="entry name" value="Flagellin_N"/>
    <property type="match status" value="1"/>
</dbReference>
<evidence type="ECO:0000256" key="3">
    <source>
        <dbReference type="ARBA" id="ARBA00023143"/>
    </source>
</evidence>
<sequence>MQDMSVNMPASLRSTTSMLRTLSAGQSDALKRLATGQKISAPLDGPTQYFKARDLQQRANDLDALKSGIAQGISTLQAASAGVSSVKALMDQARGLTSVALSTLDNTPLAITARQQLADQFNTILAKIGDIVGDSGYGGKNLLRAQPATFSATDETIRDASQITGITKVEMTGVIGQDDYRIEVDGNGEITGAADDIVAAEDALGLAQLTVGGINALNGGRMDDIRFELYGTPGRDARLVVLDGDETWTTSLSQVQLTAAADSGQKIELSHSFRSGAQIDLLIDGNSMKQALQASGVVKAQVQRDIDLEIRVTNNEGITISRDARTQDQSTRLRAGENSFRFDDGTVRLTIDPSRIQDAADVSSNTYGDLGGLTDILRPGSVLTKEMPETRVRVGVERLGFGAGNIALNQYTQLANASSATWSYSDISGGNGVLGGNRADVSRAEFGIDTQALQGMSSSNTFIYNRDPGGGGLTTVADGDWDNGEFLNPYVTGWRANAELQVTYGALVNGNRTVSINDGLGGSFNGTLTDRGNGQPSVVRISGGVNNGATIGLFHKDGSAGQRTIFILPGQDSWVTADDADSLSRLDLQDMSQWNGFQTDAAINVSIGGADSAGLGLRSLTITQTAIDTGQTSQESVTISNGAFNNLFYVLTTGPNAGANIRFDGPASATDLNFRVAAMGKTLQQAPTVVVRSQADGETATISTRQVSVATTENDLTVNLNANGSSRLEIKAVNVDAGPLGLGIDNAANGWRDRSDVAVAIQDLTRADSRLEGALRSLQVNADLLRARDNFTSEFAVVLRSGAENLVAADEKLEAAKVLTANVRTQLAGTMLSLMVQQQQRILGLF</sequence>
<keyword evidence="3" id="KW-0975">Bacterial flagellum</keyword>
<comment type="caution">
    <text evidence="5">The sequence shown here is derived from an EMBL/GenBank/DDBJ whole genome shotgun (WGS) entry which is preliminary data.</text>
</comment>
<evidence type="ECO:0000259" key="4">
    <source>
        <dbReference type="Pfam" id="PF00669"/>
    </source>
</evidence>
<evidence type="ECO:0000256" key="2">
    <source>
        <dbReference type="ARBA" id="ARBA00005709"/>
    </source>
</evidence>
<accession>A0A255YWL8</accession>
<dbReference type="Gene3D" id="1.20.1330.10">
    <property type="entry name" value="f41 fragment of flagellin, N-terminal domain"/>
    <property type="match status" value="1"/>
</dbReference>
<dbReference type="GO" id="GO:0005198">
    <property type="term" value="F:structural molecule activity"/>
    <property type="evidence" value="ECO:0007669"/>
    <property type="project" value="InterPro"/>
</dbReference>
<name>A0A255YWL8_9PROT</name>
<dbReference type="EMBL" id="NOXU01000030">
    <property type="protein sequence ID" value="OYQ33602.1"/>
    <property type="molecule type" value="Genomic_DNA"/>
</dbReference>
<gene>
    <name evidence="5" type="ORF">CHU95_14590</name>
</gene>
<comment type="subcellular location">
    <subcellularLocation>
        <location evidence="1">Bacterial flagellum</location>
    </subcellularLocation>
</comment>
<dbReference type="GO" id="GO:0009288">
    <property type="term" value="C:bacterial-type flagellum"/>
    <property type="evidence" value="ECO:0007669"/>
    <property type="project" value="UniProtKB-SubCell"/>
</dbReference>
<organism evidence="5 6">
    <name type="scientific">Niveispirillum lacus</name>
    <dbReference type="NCBI Taxonomy" id="1981099"/>
    <lineage>
        <taxon>Bacteria</taxon>
        <taxon>Pseudomonadati</taxon>
        <taxon>Pseudomonadota</taxon>
        <taxon>Alphaproteobacteria</taxon>
        <taxon>Rhodospirillales</taxon>
        <taxon>Azospirillaceae</taxon>
        <taxon>Niveispirillum</taxon>
    </lineage>
</organism>